<name>A0A8H4AAN7_GIGMA</name>
<gene>
    <name evidence="1" type="ORF">F8M41_024390</name>
</gene>
<organism evidence="1 2">
    <name type="scientific">Gigaspora margarita</name>
    <dbReference type="NCBI Taxonomy" id="4874"/>
    <lineage>
        <taxon>Eukaryota</taxon>
        <taxon>Fungi</taxon>
        <taxon>Fungi incertae sedis</taxon>
        <taxon>Mucoromycota</taxon>
        <taxon>Glomeromycotina</taxon>
        <taxon>Glomeromycetes</taxon>
        <taxon>Diversisporales</taxon>
        <taxon>Gigasporaceae</taxon>
        <taxon>Gigaspora</taxon>
    </lineage>
</organism>
<sequence>MMYFSFLKKTFKFNQSLFFNSRILLCFLIICNLLKTSANEGVPSTPDMENLVISVFPQWNIARALRHDSCSPDHAILSDGTQHSPADEKFWPVPGQGGCADMNSNSITTYYIKKWCDDNDFRVLYTIYFPKDGFYGPDLGHAHDFESIIVTWKNISGNWYRNELIMSRHHDWRHAPWNSVASFNYNGTQEGVGFELPKIFVGWAKHAMFNDKFTEYTNLAAQYTDYEYRSDNYQFWANNSLTEVTDDNWYGQNFKKYNWGEATPPTDTAQSLCDK</sequence>
<dbReference type="AlphaFoldDB" id="A0A8H4AAN7"/>
<reference evidence="1 2" key="1">
    <citation type="journal article" date="2019" name="Environ. Microbiol.">
        <title>At the nexus of three kingdoms: the genome of the mycorrhizal fungus Gigaspora margarita provides insights into plant, endobacterial and fungal interactions.</title>
        <authorList>
            <person name="Venice F."/>
            <person name="Ghignone S."/>
            <person name="Salvioli di Fossalunga A."/>
            <person name="Amselem J."/>
            <person name="Novero M."/>
            <person name="Xianan X."/>
            <person name="Sedzielewska Toro K."/>
            <person name="Morin E."/>
            <person name="Lipzen A."/>
            <person name="Grigoriev I.V."/>
            <person name="Henrissat B."/>
            <person name="Martin F.M."/>
            <person name="Bonfante P."/>
        </authorList>
    </citation>
    <scope>NUCLEOTIDE SEQUENCE [LARGE SCALE GENOMIC DNA]</scope>
    <source>
        <strain evidence="1 2">BEG34</strain>
    </source>
</reference>
<dbReference type="Proteomes" id="UP000439903">
    <property type="component" value="Unassembled WGS sequence"/>
</dbReference>
<dbReference type="Pfam" id="PF05630">
    <property type="entry name" value="NPP1"/>
    <property type="match status" value="1"/>
</dbReference>
<keyword evidence="2" id="KW-1185">Reference proteome</keyword>
<accession>A0A8H4AAN7</accession>
<proteinExistence type="predicted"/>
<comment type="caution">
    <text evidence="1">The sequence shown here is derived from an EMBL/GenBank/DDBJ whole genome shotgun (WGS) entry which is preliminary data.</text>
</comment>
<evidence type="ECO:0000313" key="2">
    <source>
        <dbReference type="Proteomes" id="UP000439903"/>
    </source>
</evidence>
<protein>
    <submittedName>
        <fullName evidence="1">Necrosis inducing protein NPP1</fullName>
    </submittedName>
</protein>
<dbReference type="EMBL" id="WTPW01000828">
    <property type="protein sequence ID" value="KAF0476402.1"/>
    <property type="molecule type" value="Genomic_DNA"/>
</dbReference>
<evidence type="ECO:0000313" key="1">
    <source>
        <dbReference type="EMBL" id="KAF0476402.1"/>
    </source>
</evidence>
<dbReference type="InterPro" id="IPR008701">
    <property type="entry name" value="NPP1"/>
</dbReference>
<dbReference type="OrthoDB" id="10255963at2759"/>